<keyword evidence="3" id="KW-1185">Reference proteome</keyword>
<reference evidence="3" key="1">
    <citation type="journal article" date="2019" name="Int. J. Syst. Evol. Microbiol.">
        <title>The Global Catalogue of Microorganisms (GCM) 10K type strain sequencing project: providing services to taxonomists for standard genome sequencing and annotation.</title>
        <authorList>
            <consortium name="The Broad Institute Genomics Platform"/>
            <consortium name="The Broad Institute Genome Sequencing Center for Infectious Disease"/>
            <person name="Wu L."/>
            <person name="Ma J."/>
        </authorList>
    </citation>
    <scope>NUCLEOTIDE SEQUENCE [LARGE SCALE GENOMIC DNA]</scope>
    <source>
        <strain evidence="3">JCM 31319</strain>
    </source>
</reference>
<protein>
    <submittedName>
        <fullName evidence="2">Transposase</fullName>
    </submittedName>
</protein>
<gene>
    <name evidence="2" type="ORF">ACFQ2O_16825</name>
</gene>
<accession>A0ABW3ST73</accession>
<comment type="caution">
    <text evidence="2">The sequence shown here is derived from an EMBL/GenBank/DDBJ whole genome shotgun (WGS) entry which is preliminary data.</text>
</comment>
<feature type="non-terminal residue" evidence="2">
    <location>
        <position position="1"/>
    </location>
</feature>
<dbReference type="Proteomes" id="UP001597094">
    <property type="component" value="Unassembled WGS sequence"/>
</dbReference>
<feature type="domain" description="Transposase IS4-like" evidence="1">
    <location>
        <begin position="2"/>
        <end position="136"/>
    </location>
</feature>
<name>A0ABW3ST73_9BACT</name>
<dbReference type="InterPro" id="IPR002559">
    <property type="entry name" value="Transposase_11"/>
</dbReference>
<dbReference type="EMBL" id="JBHTLD010000185">
    <property type="protein sequence ID" value="MFD1187878.1"/>
    <property type="molecule type" value="Genomic_DNA"/>
</dbReference>
<evidence type="ECO:0000259" key="1">
    <source>
        <dbReference type="Pfam" id="PF01609"/>
    </source>
</evidence>
<sequence length="143" mass="16961">AKRVKGRKRHLVVDTLGLMIMVIVHRADIDERQGGKYLLLRIASRIADFARLRVFFADQGYGGPNMREWVSSTFRRLGWRLQVVNRIHKKAFVALPKRWIVERTFGWFNLYRRLSKDYERSTKSAETMIQITMIHIMLKKLSK</sequence>
<evidence type="ECO:0000313" key="2">
    <source>
        <dbReference type="EMBL" id="MFD1187878.1"/>
    </source>
</evidence>
<proteinExistence type="predicted"/>
<dbReference type="RefSeq" id="WP_377530384.1">
    <property type="nucleotide sequence ID" value="NZ_JBHTLD010000185.1"/>
</dbReference>
<evidence type="ECO:0000313" key="3">
    <source>
        <dbReference type="Proteomes" id="UP001597094"/>
    </source>
</evidence>
<organism evidence="2 3">
    <name type="scientific">Pontibacter rugosus</name>
    <dbReference type="NCBI Taxonomy" id="1745966"/>
    <lineage>
        <taxon>Bacteria</taxon>
        <taxon>Pseudomonadati</taxon>
        <taxon>Bacteroidota</taxon>
        <taxon>Cytophagia</taxon>
        <taxon>Cytophagales</taxon>
        <taxon>Hymenobacteraceae</taxon>
        <taxon>Pontibacter</taxon>
    </lineage>
</organism>
<dbReference type="Pfam" id="PF01609">
    <property type="entry name" value="DDE_Tnp_1"/>
    <property type="match status" value="1"/>
</dbReference>
<dbReference type="PANTHER" id="PTHR30007:SF0">
    <property type="entry name" value="TRANSPOSASE"/>
    <property type="match status" value="1"/>
</dbReference>
<dbReference type="PANTHER" id="PTHR30007">
    <property type="entry name" value="PHP DOMAIN PROTEIN"/>
    <property type="match status" value="1"/>
</dbReference>